<gene>
    <name evidence="4" type="ORF">PMEA_00007253</name>
</gene>
<dbReference type="Proteomes" id="UP001159428">
    <property type="component" value="Unassembled WGS sequence"/>
</dbReference>
<reference evidence="4 5" key="1">
    <citation type="submission" date="2022-05" db="EMBL/GenBank/DDBJ databases">
        <authorList>
            <consortium name="Genoscope - CEA"/>
            <person name="William W."/>
        </authorList>
    </citation>
    <scope>NUCLEOTIDE SEQUENCE [LARGE SCALE GENOMIC DNA]</scope>
</reference>
<dbReference type="EMBL" id="CALNXJ010000016">
    <property type="protein sequence ID" value="CAH3118276.1"/>
    <property type="molecule type" value="Genomic_DNA"/>
</dbReference>
<accession>A0AAU9WLY6</accession>
<evidence type="ECO:0000256" key="1">
    <source>
        <dbReference type="PROSITE-ProRule" id="PRU00259"/>
    </source>
</evidence>
<protein>
    <recommendedName>
        <fullName evidence="3">TIR domain-containing protein</fullName>
    </recommendedName>
</protein>
<evidence type="ECO:0000313" key="5">
    <source>
        <dbReference type="Proteomes" id="UP001159428"/>
    </source>
</evidence>
<dbReference type="SUPFAM" id="SSF48371">
    <property type="entry name" value="ARM repeat"/>
    <property type="match status" value="1"/>
</dbReference>
<dbReference type="Pfam" id="PF00514">
    <property type="entry name" value="Arm"/>
    <property type="match status" value="1"/>
</dbReference>
<dbReference type="AlphaFoldDB" id="A0AAU9WLY6"/>
<dbReference type="PANTHER" id="PTHR46270">
    <property type="entry name" value="ARMADILLO-TYPE FOLD-RELATED"/>
    <property type="match status" value="1"/>
</dbReference>
<feature type="compositionally biased region" description="Basic and acidic residues" evidence="2">
    <location>
        <begin position="190"/>
        <end position="204"/>
    </location>
</feature>
<dbReference type="InterPro" id="IPR011989">
    <property type="entry name" value="ARM-like"/>
</dbReference>
<feature type="region of interest" description="Disordered" evidence="2">
    <location>
        <begin position="35"/>
        <end position="60"/>
    </location>
</feature>
<dbReference type="InterPro" id="IPR000157">
    <property type="entry name" value="TIR_dom"/>
</dbReference>
<comment type="caution">
    <text evidence="4">The sequence shown here is derived from an EMBL/GenBank/DDBJ whole genome shotgun (WGS) entry which is preliminary data.</text>
</comment>
<proteinExistence type="predicted"/>
<dbReference type="SUPFAM" id="SSF52200">
    <property type="entry name" value="Toll/Interleukin receptor TIR domain"/>
    <property type="match status" value="1"/>
</dbReference>
<feature type="compositionally biased region" description="Basic and acidic residues" evidence="2">
    <location>
        <begin position="213"/>
        <end position="224"/>
    </location>
</feature>
<keyword evidence="5" id="KW-1185">Reference proteome</keyword>
<dbReference type="Gene3D" id="1.25.10.10">
    <property type="entry name" value="Leucine-rich Repeat Variant"/>
    <property type="match status" value="1"/>
</dbReference>
<dbReference type="PANTHER" id="PTHR46270:SF2">
    <property type="entry name" value="TIR DOMAIN-CONTAINING PROTEIN"/>
    <property type="match status" value="1"/>
</dbReference>
<feature type="domain" description="TIR" evidence="3">
    <location>
        <begin position="507"/>
        <end position="626"/>
    </location>
</feature>
<dbReference type="GO" id="GO:0007165">
    <property type="term" value="P:signal transduction"/>
    <property type="evidence" value="ECO:0007669"/>
    <property type="project" value="InterPro"/>
</dbReference>
<dbReference type="InterPro" id="IPR000225">
    <property type="entry name" value="Armadillo"/>
</dbReference>
<dbReference type="Pfam" id="PF13676">
    <property type="entry name" value="TIR_2"/>
    <property type="match status" value="1"/>
</dbReference>
<feature type="repeat" description="ARM" evidence="1">
    <location>
        <begin position="415"/>
        <end position="453"/>
    </location>
</feature>
<sequence>MGAGSSRKNLRVVATDSVRVSSVQTNNNIEIKGTNAENHGEVLEPTESQNEDMEDRRTSGKCNVKTVAVSEGLEKRKEQIATTIDDQHNRGEDFGEDESSMTLTSFIEKNPKLEEALKKTRDHYKGLKEAFANGILATEEVEEHIKGLFSGYTNQHKPAKAVLTDFTVRLGLPKLAYDIITDRRNNCPELTTWDRETSTEKQAEENEASANAEKTESEKNDKKTSNPLELLQDNICLFLGALLNYSDLHDEFCLECNEVGMVQLFVEMSKELQDSIPHNVKYVEPKTQRLKKFTVRGKMLSRSLGTLHNFSKRVPTRANFASAQAVNSLLLPLLKAEITFYSAKSLLILAYLIDEQNNHLIMADEGPINFLIRLLRKAIETDYHRYLGFSARELAEGLTQIAINDNNKKTIVRSGAIPILVKMLENAKDDEERVNACNTLWTLAFDEENKKGIQKDAHASAELRKLLTSTNNEVKKAAAGALWEIEGKEKHAEDKQQSVKESDAKHVMISYQWDVQKLVIQIKNKLQADGFKVWMDIDEMGGSTLESMAKAVENASVVLVCVSQKYKESPNCRSEAEYTYQLHKDIIPLMMDGKYRPDGWLGFIVGSKFWIDFSEKHKLDSNVSKLVKELGSRGKIELQENTVKATVLDVVDASPQSSIRSWTCSDVKTWLKNVGLRDRLDSNTLKRLNGQILLRLQDLRRECPEFFYSSVRTDFKLDTVFDVLEFVDALDKLVE</sequence>
<organism evidence="4 5">
    <name type="scientific">Pocillopora meandrina</name>
    <dbReference type="NCBI Taxonomy" id="46732"/>
    <lineage>
        <taxon>Eukaryota</taxon>
        <taxon>Metazoa</taxon>
        <taxon>Cnidaria</taxon>
        <taxon>Anthozoa</taxon>
        <taxon>Hexacorallia</taxon>
        <taxon>Scleractinia</taxon>
        <taxon>Astrocoeniina</taxon>
        <taxon>Pocilloporidae</taxon>
        <taxon>Pocillopora</taxon>
    </lineage>
</organism>
<feature type="region of interest" description="Disordered" evidence="2">
    <location>
        <begin position="190"/>
        <end position="225"/>
    </location>
</feature>
<dbReference type="InterPro" id="IPR016024">
    <property type="entry name" value="ARM-type_fold"/>
</dbReference>
<dbReference type="PROSITE" id="PS50176">
    <property type="entry name" value="ARM_REPEAT"/>
    <property type="match status" value="1"/>
</dbReference>
<evidence type="ECO:0000259" key="3">
    <source>
        <dbReference type="Pfam" id="PF13676"/>
    </source>
</evidence>
<evidence type="ECO:0000256" key="2">
    <source>
        <dbReference type="SAM" id="MobiDB-lite"/>
    </source>
</evidence>
<dbReference type="Gene3D" id="1.10.150.50">
    <property type="entry name" value="Transcription Factor, Ets-1"/>
    <property type="match status" value="1"/>
</dbReference>
<evidence type="ECO:0000313" key="4">
    <source>
        <dbReference type="EMBL" id="CAH3118276.1"/>
    </source>
</evidence>
<name>A0AAU9WLY6_9CNID</name>
<dbReference type="InterPro" id="IPR035897">
    <property type="entry name" value="Toll_tir_struct_dom_sf"/>
</dbReference>
<dbReference type="Gene3D" id="3.40.50.10140">
    <property type="entry name" value="Toll/interleukin-1 receptor homology (TIR) domain"/>
    <property type="match status" value="1"/>
</dbReference>
<dbReference type="SMART" id="SM00185">
    <property type="entry name" value="ARM"/>
    <property type="match status" value="2"/>
</dbReference>
<dbReference type="SUPFAM" id="SSF47769">
    <property type="entry name" value="SAM/Pointed domain"/>
    <property type="match status" value="1"/>
</dbReference>
<dbReference type="InterPro" id="IPR013761">
    <property type="entry name" value="SAM/pointed_sf"/>
</dbReference>